<keyword evidence="1" id="KW-0472">Membrane</keyword>
<evidence type="ECO:0000256" key="1">
    <source>
        <dbReference type="SAM" id="Phobius"/>
    </source>
</evidence>
<organism evidence="2 3">
    <name type="scientific">Sphingobacterium alkalisoli</name>
    <dbReference type="NCBI Taxonomy" id="1874115"/>
    <lineage>
        <taxon>Bacteria</taxon>
        <taxon>Pseudomonadati</taxon>
        <taxon>Bacteroidota</taxon>
        <taxon>Sphingobacteriia</taxon>
        <taxon>Sphingobacteriales</taxon>
        <taxon>Sphingobacteriaceae</taxon>
        <taxon>Sphingobacterium</taxon>
    </lineage>
</organism>
<feature type="transmembrane region" description="Helical" evidence="1">
    <location>
        <begin position="50"/>
        <end position="67"/>
    </location>
</feature>
<sequence length="83" mass="9337">MKEDEIKALSDQELLDKLQKTKSNKIISAGFIGLLIGISLYSIWKNGVTFFSFCPLVFAGILVSRHNKTGKALEDELRHRNIS</sequence>
<name>A0A4U0H2E4_9SPHI</name>
<dbReference type="OrthoDB" id="713928at2"/>
<protein>
    <recommendedName>
        <fullName evidence="4">FUSC family protein</fullName>
    </recommendedName>
</protein>
<dbReference type="AlphaFoldDB" id="A0A4U0H2E4"/>
<proteinExistence type="predicted"/>
<evidence type="ECO:0008006" key="4">
    <source>
        <dbReference type="Google" id="ProtNLM"/>
    </source>
</evidence>
<gene>
    <name evidence="2" type="ORF">FAZ19_11785</name>
</gene>
<evidence type="ECO:0000313" key="3">
    <source>
        <dbReference type="Proteomes" id="UP000309872"/>
    </source>
</evidence>
<reference evidence="2 3" key="1">
    <citation type="submission" date="2019-04" db="EMBL/GenBank/DDBJ databases">
        <title>Sphingobacterium olei sp. nov., isolated from oil-contaminated soil.</title>
        <authorList>
            <person name="Liu B."/>
        </authorList>
    </citation>
    <scope>NUCLEOTIDE SEQUENCE [LARGE SCALE GENOMIC DNA]</scope>
    <source>
        <strain evidence="2 3">Y3L14</strain>
    </source>
</reference>
<dbReference type="RefSeq" id="WP_136820922.1">
    <property type="nucleotide sequence ID" value="NZ_BMJX01000003.1"/>
</dbReference>
<accession>A0A4U0H2E4</accession>
<evidence type="ECO:0000313" key="2">
    <source>
        <dbReference type="EMBL" id="TJY65793.1"/>
    </source>
</evidence>
<comment type="caution">
    <text evidence="2">The sequence shown here is derived from an EMBL/GenBank/DDBJ whole genome shotgun (WGS) entry which is preliminary data.</text>
</comment>
<keyword evidence="1" id="KW-0812">Transmembrane</keyword>
<feature type="transmembrane region" description="Helical" evidence="1">
    <location>
        <begin position="26"/>
        <end position="44"/>
    </location>
</feature>
<keyword evidence="3" id="KW-1185">Reference proteome</keyword>
<keyword evidence="1" id="KW-1133">Transmembrane helix</keyword>
<dbReference type="Proteomes" id="UP000309872">
    <property type="component" value="Unassembled WGS sequence"/>
</dbReference>
<dbReference type="EMBL" id="SUKA01000003">
    <property type="protein sequence ID" value="TJY65793.1"/>
    <property type="molecule type" value="Genomic_DNA"/>
</dbReference>